<organism evidence="1 2">
    <name type="scientific">Aegilops tauschii subsp. strangulata</name>
    <name type="common">Goatgrass</name>
    <dbReference type="NCBI Taxonomy" id="200361"/>
    <lineage>
        <taxon>Eukaryota</taxon>
        <taxon>Viridiplantae</taxon>
        <taxon>Streptophyta</taxon>
        <taxon>Embryophyta</taxon>
        <taxon>Tracheophyta</taxon>
        <taxon>Spermatophyta</taxon>
        <taxon>Magnoliopsida</taxon>
        <taxon>Liliopsida</taxon>
        <taxon>Poales</taxon>
        <taxon>Poaceae</taxon>
        <taxon>BOP clade</taxon>
        <taxon>Pooideae</taxon>
        <taxon>Triticodae</taxon>
        <taxon>Triticeae</taxon>
        <taxon>Triticinae</taxon>
        <taxon>Aegilops</taxon>
    </lineage>
</organism>
<dbReference type="Proteomes" id="UP000015105">
    <property type="component" value="Chromosome 3D"/>
</dbReference>
<keyword evidence="2" id="KW-1185">Reference proteome</keyword>
<dbReference type="Gramene" id="AET3Gv20158400.6">
    <property type="protein sequence ID" value="AET3Gv20158400.6"/>
    <property type="gene ID" value="AET3Gv20158400"/>
</dbReference>
<name>A0A453DYU9_AEGTS</name>
<reference evidence="1" key="5">
    <citation type="journal article" date="2021" name="G3 (Bethesda)">
        <title>Aegilops tauschii genome assembly Aet v5.0 features greater sequence contiguity and improved annotation.</title>
        <authorList>
            <person name="Wang L."/>
            <person name="Zhu T."/>
            <person name="Rodriguez J.C."/>
            <person name="Deal K.R."/>
            <person name="Dubcovsky J."/>
            <person name="McGuire P.E."/>
            <person name="Lux T."/>
            <person name="Spannagl M."/>
            <person name="Mayer K.F.X."/>
            <person name="Baldrich P."/>
            <person name="Meyers B.C."/>
            <person name="Huo N."/>
            <person name="Gu Y.Q."/>
            <person name="Zhou H."/>
            <person name="Devos K.M."/>
            <person name="Bennetzen J.L."/>
            <person name="Unver T."/>
            <person name="Budak H."/>
            <person name="Gulick P.J."/>
            <person name="Galiba G."/>
            <person name="Kalapos B."/>
            <person name="Nelson D.R."/>
            <person name="Li P."/>
            <person name="You F.M."/>
            <person name="Luo M.C."/>
            <person name="Dvorak J."/>
        </authorList>
    </citation>
    <scope>NUCLEOTIDE SEQUENCE [LARGE SCALE GENOMIC DNA]</scope>
    <source>
        <strain evidence="1">cv. AL8/78</strain>
    </source>
</reference>
<accession>A0A453DYU9</accession>
<evidence type="ECO:0000313" key="2">
    <source>
        <dbReference type="Proteomes" id="UP000015105"/>
    </source>
</evidence>
<reference evidence="1" key="3">
    <citation type="journal article" date="2017" name="Nature">
        <title>Genome sequence of the progenitor of the wheat D genome Aegilops tauschii.</title>
        <authorList>
            <person name="Luo M.C."/>
            <person name="Gu Y.Q."/>
            <person name="Puiu D."/>
            <person name="Wang H."/>
            <person name="Twardziok S.O."/>
            <person name="Deal K.R."/>
            <person name="Huo N."/>
            <person name="Zhu T."/>
            <person name="Wang L."/>
            <person name="Wang Y."/>
            <person name="McGuire P.E."/>
            <person name="Liu S."/>
            <person name="Long H."/>
            <person name="Ramasamy R.K."/>
            <person name="Rodriguez J.C."/>
            <person name="Van S.L."/>
            <person name="Yuan L."/>
            <person name="Wang Z."/>
            <person name="Xia Z."/>
            <person name="Xiao L."/>
            <person name="Anderson O.D."/>
            <person name="Ouyang S."/>
            <person name="Liang Y."/>
            <person name="Zimin A.V."/>
            <person name="Pertea G."/>
            <person name="Qi P."/>
            <person name="Bennetzen J.L."/>
            <person name="Dai X."/>
            <person name="Dawson M.W."/>
            <person name="Muller H.G."/>
            <person name="Kugler K."/>
            <person name="Rivarola-Duarte L."/>
            <person name="Spannagl M."/>
            <person name="Mayer K.F.X."/>
            <person name="Lu F.H."/>
            <person name="Bevan M.W."/>
            <person name="Leroy P."/>
            <person name="Li P."/>
            <person name="You F.M."/>
            <person name="Sun Q."/>
            <person name="Liu Z."/>
            <person name="Lyons E."/>
            <person name="Wicker T."/>
            <person name="Salzberg S.L."/>
            <person name="Devos K.M."/>
            <person name="Dvorak J."/>
        </authorList>
    </citation>
    <scope>NUCLEOTIDE SEQUENCE [LARGE SCALE GENOMIC DNA]</scope>
    <source>
        <strain evidence="1">cv. AL8/78</strain>
    </source>
</reference>
<reference evidence="2" key="2">
    <citation type="journal article" date="2017" name="Nat. Plants">
        <title>The Aegilops tauschii genome reveals multiple impacts of transposons.</title>
        <authorList>
            <person name="Zhao G."/>
            <person name="Zou C."/>
            <person name="Li K."/>
            <person name="Wang K."/>
            <person name="Li T."/>
            <person name="Gao L."/>
            <person name="Zhang X."/>
            <person name="Wang H."/>
            <person name="Yang Z."/>
            <person name="Liu X."/>
            <person name="Jiang W."/>
            <person name="Mao L."/>
            <person name="Kong X."/>
            <person name="Jiao Y."/>
            <person name="Jia J."/>
        </authorList>
    </citation>
    <scope>NUCLEOTIDE SEQUENCE [LARGE SCALE GENOMIC DNA]</scope>
    <source>
        <strain evidence="2">cv. AL8/78</strain>
    </source>
</reference>
<dbReference type="AlphaFoldDB" id="A0A453DYU9"/>
<sequence length="42" mass="5104">MHTGHCLKAENEMLRLQPVCKTEELRAEQIWRLELELRLKTR</sequence>
<reference evidence="2" key="1">
    <citation type="journal article" date="2014" name="Science">
        <title>Ancient hybridizations among the ancestral genomes of bread wheat.</title>
        <authorList>
            <consortium name="International Wheat Genome Sequencing Consortium,"/>
            <person name="Marcussen T."/>
            <person name="Sandve S.R."/>
            <person name="Heier L."/>
            <person name="Spannagl M."/>
            <person name="Pfeifer M."/>
            <person name="Jakobsen K.S."/>
            <person name="Wulff B.B."/>
            <person name="Steuernagel B."/>
            <person name="Mayer K.F."/>
            <person name="Olsen O.A."/>
        </authorList>
    </citation>
    <scope>NUCLEOTIDE SEQUENCE [LARGE SCALE GENOMIC DNA]</scope>
    <source>
        <strain evidence="2">cv. AL8/78</strain>
    </source>
</reference>
<evidence type="ECO:0000313" key="1">
    <source>
        <dbReference type="EnsemblPlants" id="AET3Gv20158400.6"/>
    </source>
</evidence>
<proteinExistence type="predicted"/>
<protein>
    <submittedName>
        <fullName evidence="1">Uncharacterized protein</fullName>
    </submittedName>
</protein>
<reference evidence="1" key="4">
    <citation type="submission" date="2019-03" db="UniProtKB">
        <authorList>
            <consortium name="EnsemblPlants"/>
        </authorList>
    </citation>
    <scope>IDENTIFICATION</scope>
</reference>
<dbReference type="EnsemblPlants" id="AET3Gv20158400.6">
    <property type="protein sequence ID" value="AET3Gv20158400.6"/>
    <property type="gene ID" value="AET3Gv20158400"/>
</dbReference>